<protein>
    <submittedName>
        <fullName evidence="1">Uncharacterized protein</fullName>
    </submittedName>
</protein>
<dbReference type="AlphaFoldDB" id="A0A8J2JX09"/>
<name>A0A8J2JX09_9HEXA</name>
<evidence type="ECO:0000313" key="1">
    <source>
        <dbReference type="EMBL" id="CAG7729038.1"/>
    </source>
</evidence>
<organism evidence="1 2">
    <name type="scientific">Allacma fusca</name>
    <dbReference type="NCBI Taxonomy" id="39272"/>
    <lineage>
        <taxon>Eukaryota</taxon>
        <taxon>Metazoa</taxon>
        <taxon>Ecdysozoa</taxon>
        <taxon>Arthropoda</taxon>
        <taxon>Hexapoda</taxon>
        <taxon>Collembola</taxon>
        <taxon>Symphypleona</taxon>
        <taxon>Sminthuridae</taxon>
        <taxon>Allacma</taxon>
    </lineage>
</organism>
<sequence length="79" mass="9048">MVSRVGQLSFSSKDLHLTKWFLSWRFQLSAKGIHVIDHSFIPWVAGTALTYIVFLYQLTANEKDELNKFDVTNNSGILC</sequence>
<gene>
    <name evidence="1" type="ORF">AFUS01_LOCUS17778</name>
</gene>
<keyword evidence="2" id="KW-1185">Reference proteome</keyword>
<dbReference type="Proteomes" id="UP000708208">
    <property type="component" value="Unassembled WGS sequence"/>
</dbReference>
<reference evidence="1" key="1">
    <citation type="submission" date="2021-06" db="EMBL/GenBank/DDBJ databases">
        <authorList>
            <person name="Hodson N. C."/>
            <person name="Mongue J. A."/>
            <person name="Jaron S. K."/>
        </authorList>
    </citation>
    <scope>NUCLEOTIDE SEQUENCE</scope>
</reference>
<proteinExistence type="predicted"/>
<dbReference type="EMBL" id="CAJVCH010172687">
    <property type="protein sequence ID" value="CAG7729038.1"/>
    <property type="molecule type" value="Genomic_DNA"/>
</dbReference>
<accession>A0A8J2JX09</accession>
<comment type="caution">
    <text evidence="1">The sequence shown here is derived from an EMBL/GenBank/DDBJ whole genome shotgun (WGS) entry which is preliminary data.</text>
</comment>
<evidence type="ECO:0000313" key="2">
    <source>
        <dbReference type="Proteomes" id="UP000708208"/>
    </source>
</evidence>